<proteinExistence type="predicted"/>
<feature type="transmembrane region" description="Helical" evidence="1">
    <location>
        <begin position="60"/>
        <end position="82"/>
    </location>
</feature>
<protein>
    <submittedName>
        <fullName evidence="2">Uncharacterized protein</fullName>
    </submittedName>
</protein>
<keyword evidence="1" id="KW-1133">Transmembrane helix</keyword>
<organism evidence="2 3">
    <name type="scientific">Rhizoclosmatium globosum</name>
    <dbReference type="NCBI Taxonomy" id="329046"/>
    <lineage>
        <taxon>Eukaryota</taxon>
        <taxon>Fungi</taxon>
        <taxon>Fungi incertae sedis</taxon>
        <taxon>Chytridiomycota</taxon>
        <taxon>Chytridiomycota incertae sedis</taxon>
        <taxon>Chytridiomycetes</taxon>
        <taxon>Chytridiales</taxon>
        <taxon>Chytriomycetaceae</taxon>
        <taxon>Rhizoclosmatium</taxon>
    </lineage>
</organism>
<evidence type="ECO:0000256" key="1">
    <source>
        <dbReference type="SAM" id="Phobius"/>
    </source>
</evidence>
<dbReference type="Proteomes" id="UP000193642">
    <property type="component" value="Unassembled WGS sequence"/>
</dbReference>
<name>A0A1Y2CFQ5_9FUNG</name>
<feature type="transmembrane region" description="Helical" evidence="1">
    <location>
        <begin position="12"/>
        <end position="34"/>
    </location>
</feature>
<evidence type="ECO:0000313" key="2">
    <source>
        <dbReference type="EMBL" id="ORY45881.1"/>
    </source>
</evidence>
<comment type="caution">
    <text evidence="2">The sequence shown here is derived from an EMBL/GenBank/DDBJ whole genome shotgun (WGS) entry which is preliminary data.</text>
</comment>
<accession>A0A1Y2CFQ5</accession>
<reference evidence="2 3" key="1">
    <citation type="submission" date="2016-07" db="EMBL/GenBank/DDBJ databases">
        <title>Pervasive Adenine N6-methylation of Active Genes in Fungi.</title>
        <authorList>
            <consortium name="DOE Joint Genome Institute"/>
            <person name="Mondo S.J."/>
            <person name="Dannebaum R.O."/>
            <person name="Kuo R.C."/>
            <person name="Labutti K."/>
            <person name="Haridas S."/>
            <person name="Kuo A."/>
            <person name="Salamov A."/>
            <person name="Ahrendt S.R."/>
            <person name="Lipzen A."/>
            <person name="Sullivan W."/>
            <person name="Andreopoulos W.B."/>
            <person name="Clum A."/>
            <person name="Lindquist E."/>
            <person name="Daum C."/>
            <person name="Ramamoorthy G.K."/>
            <person name="Gryganskyi A."/>
            <person name="Culley D."/>
            <person name="Magnuson J.K."/>
            <person name="James T.Y."/>
            <person name="O'Malley M.A."/>
            <person name="Stajich J.E."/>
            <person name="Spatafora J.W."/>
            <person name="Visel A."/>
            <person name="Grigoriev I.V."/>
        </authorList>
    </citation>
    <scope>NUCLEOTIDE SEQUENCE [LARGE SCALE GENOMIC DNA]</scope>
    <source>
        <strain evidence="2 3">JEL800</strain>
    </source>
</reference>
<dbReference type="EMBL" id="MCGO01000018">
    <property type="protein sequence ID" value="ORY45881.1"/>
    <property type="molecule type" value="Genomic_DNA"/>
</dbReference>
<keyword evidence="1" id="KW-0472">Membrane</keyword>
<keyword evidence="3" id="KW-1185">Reference proteome</keyword>
<keyword evidence="1" id="KW-0812">Transmembrane</keyword>
<dbReference type="AlphaFoldDB" id="A0A1Y2CFQ5"/>
<gene>
    <name evidence="2" type="ORF">BCR33DRAFT_715914</name>
</gene>
<sequence length="91" mass="9924">MHQDHKATFYVFTKYSLLLSCVCVLGVSVVSASFQHPQYVSVSHHSNATTVIEAPDFYDVLGILGGGFLFVLQCSAALTLTLRLSLFGLKL</sequence>
<evidence type="ECO:0000313" key="3">
    <source>
        <dbReference type="Proteomes" id="UP000193642"/>
    </source>
</evidence>